<dbReference type="Pfam" id="PF00440">
    <property type="entry name" value="TetR_N"/>
    <property type="match status" value="1"/>
</dbReference>
<dbReference type="InterPro" id="IPR050624">
    <property type="entry name" value="HTH-type_Tx_Regulator"/>
</dbReference>
<gene>
    <name evidence="4" type="ORF">CUW_2540</name>
</gene>
<evidence type="ECO:0000313" key="5">
    <source>
        <dbReference type="Proteomes" id="UP000002938"/>
    </source>
</evidence>
<evidence type="ECO:0000256" key="2">
    <source>
        <dbReference type="PROSITE-ProRule" id="PRU00335"/>
    </source>
</evidence>
<sequence length="235" mass="27501">MNHLKAAVNLLVADTQTRDNEVYLIFIKMSIDVMINKKSLWWRGLKMSDALITKRAIATGLKELVDEKPFNKISIRDITEKCGLNRQTFYYHFQDKYELVNWIYYQEGFAPLMEGVTFENWYLKVEDLLVLMKKEQSFYYSTISCDERGMTEYLFNITATLFKEAIEKLDESHTVQPEDETFISHFFAHGVCGTIISWVKSGMREDPKLVAMNLKYIAINCEKLAYHRYMSAASD</sequence>
<dbReference type="PANTHER" id="PTHR43479:SF7">
    <property type="entry name" value="TETR-FAMILY TRANSCRIPTIONAL REGULATOR"/>
    <property type="match status" value="1"/>
</dbReference>
<dbReference type="PANTHER" id="PTHR43479">
    <property type="entry name" value="ACREF/ENVCD OPERON REPRESSOR-RELATED"/>
    <property type="match status" value="1"/>
</dbReference>
<evidence type="ECO:0000259" key="3">
    <source>
        <dbReference type="PROSITE" id="PS50977"/>
    </source>
</evidence>
<keyword evidence="5" id="KW-1185">Reference proteome</keyword>
<keyword evidence="1 2" id="KW-0238">DNA-binding</keyword>
<dbReference type="InterPro" id="IPR001647">
    <property type="entry name" value="HTH_TetR"/>
</dbReference>
<keyword evidence="4" id="KW-0418">Kinase</keyword>
<name>A0ABN0A3A0_9FIRM</name>
<dbReference type="Gene3D" id="1.10.357.10">
    <property type="entry name" value="Tetracycline Repressor, domain 2"/>
    <property type="match status" value="1"/>
</dbReference>
<dbReference type="Pfam" id="PF14278">
    <property type="entry name" value="TetR_C_8"/>
    <property type="match status" value="1"/>
</dbReference>
<accession>A0ABN0A3A0</accession>
<dbReference type="Proteomes" id="UP000002938">
    <property type="component" value="Unassembled WGS sequence"/>
</dbReference>
<comment type="caution">
    <text evidence="4">The sequence shown here is derived from an EMBL/GenBank/DDBJ whole genome shotgun (WGS) entry which is preliminary data.</text>
</comment>
<dbReference type="InterPro" id="IPR039532">
    <property type="entry name" value="TetR_C_Firmicutes"/>
</dbReference>
<reference evidence="4 5" key="1">
    <citation type="journal article" date="2011" name="J. Bacteriol.">
        <title>Draft Genome Sequence of Turicibacter sanguinis PC909, Isolated from Human Feces.</title>
        <authorList>
            <person name="Cuiv P.O."/>
            <person name="Klaassens E.S."/>
            <person name="Durkin A.S."/>
            <person name="Harkins D.M."/>
            <person name="Foster L."/>
            <person name="McCorrison J."/>
            <person name="Torralba M."/>
            <person name="Nelson K.E."/>
            <person name="Morrison M."/>
        </authorList>
    </citation>
    <scope>NUCLEOTIDE SEQUENCE [LARGE SCALE GENOMIC DNA]</scope>
    <source>
        <strain evidence="4 5">PC909</strain>
    </source>
</reference>
<feature type="domain" description="HTH tetR-type" evidence="3">
    <location>
        <begin position="51"/>
        <end position="111"/>
    </location>
</feature>
<organism evidence="4 5">
    <name type="scientific">Turicibacter sanguinis PC909</name>
    <dbReference type="NCBI Taxonomy" id="702450"/>
    <lineage>
        <taxon>Bacteria</taxon>
        <taxon>Bacillati</taxon>
        <taxon>Bacillota</taxon>
        <taxon>Erysipelotrichia</taxon>
        <taxon>Erysipelotrichales</taxon>
        <taxon>Turicibacteraceae</taxon>
        <taxon>Turicibacter</taxon>
    </lineage>
</organism>
<protein>
    <submittedName>
        <fullName evidence="4">Dihydroxyacetone kinase regulator</fullName>
    </submittedName>
</protein>
<feature type="DNA-binding region" description="H-T-H motif" evidence="2">
    <location>
        <begin position="74"/>
        <end position="93"/>
    </location>
</feature>
<evidence type="ECO:0000313" key="4">
    <source>
        <dbReference type="EMBL" id="EFF64177.1"/>
    </source>
</evidence>
<dbReference type="InterPro" id="IPR009057">
    <property type="entry name" value="Homeodomain-like_sf"/>
</dbReference>
<dbReference type="GO" id="GO:0016301">
    <property type="term" value="F:kinase activity"/>
    <property type="evidence" value="ECO:0007669"/>
    <property type="project" value="UniProtKB-KW"/>
</dbReference>
<dbReference type="PROSITE" id="PS50977">
    <property type="entry name" value="HTH_TETR_2"/>
    <property type="match status" value="1"/>
</dbReference>
<proteinExistence type="predicted"/>
<keyword evidence="4" id="KW-0808">Transferase</keyword>
<dbReference type="EMBL" id="ADMN01000053">
    <property type="protein sequence ID" value="EFF64177.1"/>
    <property type="molecule type" value="Genomic_DNA"/>
</dbReference>
<evidence type="ECO:0000256" key="1">
    <source>
        <dbReference type="ARBA" id="ARBA00023125"/>
    </source>
</evidence>
<dbReference type="SUPFAM" id="SSF46689">
    <property type="entry name" value="Homeodomain-like"/>
    <property type="match status" value="1"/>
</dbReference>